<sequence>MEKTSQPTEGEWIAIEPPHNAGAPPPTCYEYNNQAEPSTAPPPTFRESQFDVILRRQRMRPREGGFKFTAVPSRFLNLTNDFEFAGWGSFFRVKLTSDDISVGSETLRTARNHAVLGQFTASALAGNDILGGVFYTLPAMFAVSSVYSPISLFIATLTLFLWRPIMEELGSALPISGAPYTYLLNVSSKALALVGAALLLLDFASTAVISAATASSYLAGEVSLPFPPYVGAIIVFVIFTAISLCGLKESSRVAFGILALHAVTMIILIIASIVAWARLGSSQLKENWEAGQAASAGAIVHEIFNGICIGMLGLTGFECAPAYIAKIRPGRYPKVLRNLHLPAIVLNATMMLLVMALIPFETILHGDNILSLLAQKAAGRWLRLWVVIEAIIVLCAGVLTGILSACELLEQLSQDRVLPQVFLRKVPSTGAPHLIILSFIGFSGIIYASTGAQLSIISKMFSVVWLAVMMLFPLSLVLLRFSRPRLPRSPHTSMSIVFASIVVAVTVIGGNIAIDPTIAGYFAAYFIAIMLFFSVSHNKTRVLRWLYWSYDQYPLLHKWRLTRQWGERIIKLMTRLRLQPVCILVKGDEINNLFKMILYVCQNEDTSCLKIVHFHDPAGDIPSELEANAKILDEAFPEITIDLMLVDGTFEPLTVAALAHQLEIPRSLMFMSCPGPHFPYATADFGTRIISL</sequence>
<evidence type="ECO:0000313" key="2">
    <source>
        <dbReference type="Proteomes" id="UP000790377"/>
    </source>
</evidence>
<name>A0ACB8ARW3_9AGAM</name>
<keyword evidence="2" id="KW-1185">Reference proteome</keyword>
<gene>
    <name evidence="1" type="ORF">BJ138DRAFT_1076314</name>
</gene>
<organism evidence="1 2">
    <name type="scientific">Hygrophoropsis aurantiaca</name>
    <dbReference type="NCBI Taxonomy" id="72124"/>
    <lineage>
        <taxon>Eukaryota</taxon>
        <taxon>Fungi</taxon>
        <taxon>Dikarya</taxon>
        <taxon>Basidiomycota</taxon>
        <taxon>Agaricomycotina</taxon>
        <taxon>Agaricomycetes</taxon>
        <taxon>Agaricomycetidae</taxon>
        <taxon>Boletales</taxon>
        <taxon>Coniophorineae</taxon>
        <taxon>Hygrophoropsidaceae</taxon>
        <taxon>Hygrophoropsis</taxon>
    </lineage>
</organism>
<dbReference type="EMBL" id="MU267595">
    <property type="protein sequence ID" value="KAH7915894.1"/>
    <property type="molecule type" value="Genomic_DNA"/>
</dbReference>
<dbReference type="Proteomes" id="UP000790377">
    <property type="component" value="Unassembled WGS sequence"/>
</dbReference>
<reference evidence="1" key="1">
    <citation type="journal article" date="2021" name="New Phytol.">
        <title>Evolutionary innovations through gain and loss of genes in the ectomycorrhizal Boletales.</title>
        <authorList>
            <person name="Wu G."/>
            <person name="Miyauchi S."/>
            <person name="Morin E."/>
            <person name="Kuo A."/>
            <person name="Drula E."/>
            <person name="Varga T."/>
            <person name="Kohler A."/>
            <person name="Feng B."/>
            <person name="Cao Y."/>
            <person name="Lipzen A."/>
            <person name="Daum C."/>
            <person name="Hundley H."/>
            <person name="Pangilinan J."/>
            <person name="Johnson J."/>
            <person name="Barry K."/>
            <person name="LaButti K."/>
            <person name="Ng V."/>
            <person name="Ahrendt S."/>
            <person name="Min B."/>
            <person name="Choi I.G."/>
            <person name="Park H."/>
            <person name="Plett J.M."/>
            <person name="Magnuson J."/>
            <person name="Spatafora J.W."/>
            <person name="Nagy L.G."/>
            <person name="Henrissat B."/>
            <person name="Grigoriev I.V."/>
            <person name="Yang Z.L."/>
            <person name="Xu J."/>
            <person name="Martin F.M."/>
        </authorList>
    </citation>
    <scope>NUCLEOTIDE SEQUENCE</scope>
    <source>
        <strain evidence="1">ATCC 28755</strain>
    </source>
</reference>
<comment type="caution">
    <text evidence="1">The sequence shown here is derived from an EMBL/GenBank/DDBJ whole genome shotgun (WGS) entry which is preliminary data.</text>
</comment>
<evidence type="ECO:0000313" key="1">
    <source>
        <dbReference type="EMBL" id="KAH7915894.1"/>
    </source>
</evidence>
<accession>A0ACB8ARW3</accession>
<protein>
    <submittedName>
        <fullName evidence="1">Amino acid permease-domain-containing protein</fullName>
    </submittedName>
</protein>
<proteinExistence type="predicted"/>